<evidence type="ECO:0000259" key="7">
    <source>
        <dbReference type="Pfam" id="PF05140"/>
    </source>
</evidence>
<sequence length="586" mass="66013">MKFIGLLFKFFASFRCAVILIVMLALTVAGGTLIESAYGTTAAQVFIYRTPWFGLMLLLLALNLFASAVDRWPWQKKHVGFLATHLGIILLLVGSFLSQQFGTEGQLTIQEGTTESRMTLQNPYRPLIEVLSPSTKERWTYSLQTHPLTWEGRIMLKADERERFQVTLLRDYPLALREEKVVEAKDGLPALHIHLSGMMADSDEWLIRDHEERGQILLGPAAIRFTSEPFQEEQPVVKDNGRLKFVWENGKIVYFPLHNENISKDIPLGNTGYTINIHDIFRDAVVEGNELKNKSDAWRNPAVQFTLTKDGNLERHTVFSNFPDFPTIHGRNPDQSAFKAVYEGPSGGGIQAAKNELRFLLDHDGKLVYESKHGDDIIKDQVHLGESQATGWMDFHFVVDQFFPSGQIEVDYVPLPPISKQKGAVPVVQVEITDGKITKQVWLEQGIAQLIPFGHGSLHAFFGLQTVPLGFQVELKDFIMDTDPGTNRPAAFKSEVTLKDPAAGVKRDQMIQMNEPLKYRGWKVYQSAYRLHPNNGPDISIFTVAKDPGIVLKYLGSIIIVLGIALLFYVRSLSSLKASDPKLRRK</sequence>
<name>A0A2H0LRM4_9BACT</name>
<keyword evidence="2 6" id="KW-0812">Transmembrane</keyword>
<feature type="transmembrane region" description="Helical" evidence="6">
    <location>
        <begin position="46"/>
        <end position="66"/>
    </location>
</feature>
<evidence type="ECO:0000256" key="3">
    <source>
        <dbReference type="ARBA" id="ARBA00022748"/>
    </source>
</evidence>
<dbReference type="GO" id="GO:0017004">
    <property type="term" value="P:cytochrome complex assembly"/>
    <property type="evidence" value="ECO:0007669"/>
    <property type="project" value="UniProtKB-KW"/>
</dbReference>
<reference evidence="8 9" key="1">
    <citation type="submission" date="2017-09" db="EMBL/GenBank/DDBJ databases">
        <title>Depth-based differentiation of microbial function through sediment-hosted aquifers and enrichment of novel symbionts in the deep terrestrial subsurface.</title>
        <authorList>
            <person name="Probst A.J."/>
            <person name="Ladd B."/>
            <person name="Jarett J.K."/>
            <person name="Geller-Mcgrath D.E."/>
            <person name="Sieber C.M."/>
            <person name="Emerson J.B."/>
            <person name="Anantharaman K."/>
            <person name="Thomas B.C."/>
            <person name="Malmstrom R."/>
            <person name="Stieglmeier M."/>
            <person name="Klingl A."/>
            <person name="Woyke T."/>
            <person name="Ryan C.M."/>
            <person name="Banfield J.F."/>
        </authorList>
    </citation>
    <scope>NUCLEOTIDE SEQUENCE [LARGE SCALE GENOMIC DNA]</scope>
    <source>
        <strain evidence="8">CG11_big_fil_rev_8_21_14_0_20_45_26</strain>
    </source>
</reference>
<evidence type="ECO:0000256" key="2">
    <source>
        <dbReference type="ARBA" id="ARBA00022692"/>
    </source>
</evidence>
<feature type="transmembrane region" description="Helical" evidence="6">
    <location>
        <begin position="12"/>
        <end position="34"/>
    </location>
</feature>
<gene>
    <name evidence="8" type="ORF">COV74_02410</name>
</gene>
<dbReference type="Pfam" id="PF05140">
    <property type="entry name" value="ResB"/>
    <property type="match status" value="1"/>
</dbReference>
<protein>
    <recommendedName>
        <fullName evidence="7">ResB-like domain-containing protein</fullName>
    </recommendedName>
</protein>
<organism evidence="8 9">
    <name type="scientific">Candidatus Abzuiibacterium crystallinum</name>
    <dbReference type="NCBI Taxonomy" id="1974748"/>
    <lineage>
        <taxon>Bacteria</taxon>
        <taxon>Pseudomonadati</taxon>
        <taxon>Candidatus Omnitrophota</taxon>
        <taxon>Candidatus Abzuiibacterium</taxon>
    </lineage>
</organism>
<dbReference type="GO" id="GO:0016020">
    <property type="term" value="C:membrane"/>
    <property type="evidence" value="ECO:0007669"/>
    <property type="project" value="UniProtKB-SubCell"/>
</dbReference>
<keyword evidence="4 6" id="KW-1133">Transmembrane helix</keyword>
<dbReference type="InterPro" id="IPR007816">
    <property type="entry name" value="ResB-like_domain"/>
</dbReference>
<dbReference type="EMBL" id="PCVY01000022">
    <property type="protein sequence ID" value="PIQ87017.1"/>
    <property type="molecule type" value="Genomic_DNA"/>
</dbReference>
<dbReference type="InterPro" id="IPR023494">
    <property type="entry name" value="Cyt_c_bgen_Ccs1/CcsB/ResB"/>
</dbReference>
<keyword evidence="5 6" id="KW-0472">Membrane</keyword>
<comment type="subcellular location">
    <subcellularLocation>
        <location evidence="1">Membrane</location>
        <topology evidence="1">Multi-pass membrane protein</topology>
    </subcellularLocation>
</comment>
<feature type="transmembrane region" description="Helical" evidence="6">
    <location>
        <begin position="78"/>
        <end position="97"/>
    </location>
</feature>
<proteinExistence type="predicted"/>
<feature type="transmembrane region" description="Helical" evidence="6">
    <location>
        <begin position="551"/>
        <end position="570"/>
    </location>
</feature>
<dbReference type="PANTHER" id="PTHR31566">
    <property type="entry name" value="CYTOCHROME C BIOGENESIS PROTEIN CCS1, CHLOROPLASTIC"/>
    <property type="match status" value="1"/>
</dbReference>
<evidence type="ECO:0000313" key="9">
    <source>
        <dbReference type="Proteomes" id="UP000230859"/>
    </source>
</evidence>
<evidence type="ECO:0000256" key="6">
    <source>
        <dbReference type="SAM" id="Phobius"/>
    </source>
</evidence>
<dbReference type="Proteomes" id="UP000230859">
    <property type="component" value="Unassembled WGS sequence"/>
</dbReference>
<dbReference type="AlphaFoldDB" id="A0A2H0LRM4"/>
<dbReference type="PANTHER" id="PTHR31566:SF5">
    <property type="entry name" value="RESB-LIKE DOMAIN-CONTAINING PROTEIN"/>
    <property type="match status" value="1"/>
</dbReference>
<accession>A0A2H0LRM4</accession>
<evidence type="ECO:0000256" key="4">
    <source>
        <dbReference type="ARBA" id="ARBA00022989"/>
    </source>
</evidence>
<keyword evidence="3" id="KW-0201">Cytochrome c-type biogenesis</keyword>
<comment type="caution">
    <text evidence="8">The sequence shown here is derived from an EMBL/GenBank/DDBJ whole genome shotgun (WGS) entry which is preliminary data.</text>
</comment>
<feature type="domain" description="ResB-like" evidence="7">
    <location>
        <begin position="463"/>
        <end position="531"/>
    </location>
</feature>
<evidence type="ECO:0000256" key="1">
    <source>
        <dbReference type="ARBA" id="ARBA00004141"/>
    </source>
</evidence>
<evidence type="ECO:0000313" key="8">
    <source>
        <dbReference type="EMBL" id="PIQ87017.1"/>
    </source>
</evidence>
<evidence type="ECO:0000256" key="5">
    <source>
        <dbReference type="ARBA" id="ARBA00023136"/>
    </source>
</evidence>